<name>E8QZK8_ISOPI</name>
<feature type="region of interest" description="Disordered" evidence="1">
    <location>
        <begin position="291"/>
        <end position="318"/>
    </location>
</feature>
<dbReference type="RefSeq" id="WP_013564432.1">
    <property type="nucleotide sequence ID" value="NC_014962.1"/>
</dbReference>
<dbReference type="InterPro" id="IPR010982">
    <property type="entry name" value="Lambda_DNA-bd_dom_sf"/>
</dbReference>
<dbReference type="eggNOG" id="ENOG503436H">
    <property type="taxonomic scope" value="Bacteria"/>
</dbReference>
<accession>E8QZK8</accession>
<keyword evidence="3" id="KW-1185">Reference proteome</keyword>
<dbReference type="Proteomes" id="UP000008631">
    <property type="component" value="Chromosome"/>
</dbReference>
<evidence type="ECO:0000313" key="3">
    <source>
        <dbReference type="Proteomes" id="UP000008631"/>
    </source>
</evidence>
<feature type="compositionally biased region" description="Basic and acidic residues" evidence="1">
    <location>
        <begin position="302"/>
        <end position="314"/>
    </location>
</feature>
<dbReference type="Gene3D" id="1.10.260.40">
    <property type="entry name" value="lambda repressor-like DNA-binding domains"/>
    <property type="match status" value="1"/>
</dbReference>
<reference key="1">
    <citation type="submission" date="2010-11" db="EMBL/GenBank/DDBJ databases">
        <title>The complete sequence of chromosome of Isophaera pallida ATCC 43644.</title>
        <authorList>
            <consortium name="US DOE Joint Genome Institute (JGI-PGF)"/>
            <person name="Lucas S."/>
            <person name="Copeland A."/>
            <person name="Lapidus A."/>
            <person name="Bruce D."/>
            <person name="Goodwin L."/>
            <person name="Pitluck S."/>
            <person name="Kyrpides N."/>
            <person name="Mavromatis K."/>
            <person name="Pagani I."/>
            <person name="Ivanova N."/>
            <person name="Saunders E."/>
            <person name="Brettin T."/>
            <person name="Detter J.C."/>
            <person name="Han C."/>
            <person name="Tapia R."/>
            <person name="Land M."/>
            <person name="Hauser L."/>
            <person name="Markowitz V."/>
            <person name="Cheng J.-F."/>
            <person name="Hugenholtz P."/>
            <person name="Woyke T."/>
            <person name="Wu D."/>
            <person name="Eisen J.A."/>
        </authorList>
    </citation>
    <scope>NUCLEOTIDE SEQUENCE</scope>
    <source>
        <strain>ATCC 43644</strain>
    </source>
</reference>
<sequence length="347" mass="38957">MARRKNPPESVRMKCDLANRLKIIRADLYGERGGPELARRLNLPVRTWYNYESGVTIPGEILLKFVELTSVEPMWLLHGQGPRFRTPPPLWGSSNANPTESVEVLLRAALQRLERATHSPPSWSSWPAATETFPQGLARGGRDVESLRAREPLPGLRLEDNLADVDPAAPQPFWVLSSPDDPAHERLTPAHGLRYRVALCEWFNARQSGRWMIVRDDSIEPIAPRGAFVVYSDIPEPLDDLVGKLVAAWRGSVSEAIGWLEPVAQEESPSRTETGESRIRSYRLRLERCSSDRHLKQPPGPGDKRITADSRPDLDPIEQPGIWTVRRVLWVVESSLDHQSDAPPGVP</sequence>
<gene>
    <name evidence="2" type="ordered locus">Isop_1560</name>
</gene>
<proteinExistence type="predicted"/>
<dbReference type="HOGENOM" id="CLU_798717_0_0_0"/>
<dbReference type="EMBL" id="CP002353">
    <property type="protein sequence ID" value="ADV62144.1"/>
    <property type="molecule type" value="Genomic_DNA"/>
</dbReference>
<dbReference type="InParanoid" id="E8QZK8"/>
<dbReference type="AlphaFoldDB" id="E8QZK8"/>
<evidence type="ECO:0008006" key="4">
    <source>
        <dbReference type="Google" id="ProtNLM"/>
    </source>
</evidence>
<evidence type="ECO:0000313" key="2">
    <source>
        <dbReference type="EMBL" id="ADV62144.1"/>
    </source>
</evidence>
<dbReference type="InterPro" id="IPR001387">
    <property type="entry name" value="Cro/C1-type_HTH"/>
</dbReference>
<dbReference type="CDD" id="cd00093">
    <property type="entry name" value="HTH_XRE"/>
    <property type="match status" value="1"/>
</dbReference>
<organism evidence="2 3">
    <name type="scientific">Isosphaera pallida (strain ATCC 43644 / DSM 9630 / IS1B)</name>
    <dbReference type="NCBI Taxonomy" id="575540"/>
    <lineage>
        <taxon>Bacteria</taxon>
        <taxon>Pseudomonadati</taxon>
        <taxon>Planctomycetota</taxon>
        <taxon>Planctomycetia</taxon>
        <taxon>Isosphaerales</taxon>
        <taxon>Isosphaeraceae</taxon>
        <taxon>Isosphaera</taxon>
    </lineage>
</organism>
<dbReference type="OrthoDB" id="256139at2"/>
<dbReference type="STRING" id="575540.Isop_1560"/>
<protein>
    <recommendedName>
        <fullName evidence="4">HTH cro/C1-type domain-containing protein</fullName>
    </recommendedName>
</protein>
<evidence type="ECO:0000256" key="1">
    <source>
        <dbReference type="SAM" id="MobiDB-lite"/>
    </source>
</evidence>
<dbReference type="GO" id="GO:0003677">
    <property type="term" value="F:DNA binding"/>
    <property type="evidence" value="ECO:0007669"/>
    <property type="project" value="InterPro"/>
</dbReference>
<dbReference type="SUPFAM" id="SSF47413">
    <property type="entry name" value="lambda repressor-like DNA-binding domains"/>
    <property type="match status" value="1"/>
</dbReference>
<dbReference type="KEGG" id="ipa:Isop_1560"/>
<reference evidence="2 3" key="2">
    <citation type="journal article" date="2011" name="Stand. Genomic Sci.">
        <title>Complete genome sequence of Isosphaera pallida type strain (IS1B).</title>
        <authorList>
            <consortium name="US DOE Joint Genome Institute (JGI-PGF)"/>
            <person name="Goker M."/>
            <person name="Cleland D."/>
            <person name="Saunders E."/>
            <person name="Lapidus A."/>
            <person name="Nolan M."/>
            <person name="Lucas S."/>
            <person name="Hammon N."/>
            <person name="Deshpande S."/>
            <person name="Cheng J.F."/>
            <person name="Tapia R."/>
            <person name="Han C."/>
            <person name="Goodwin L."/>
            <person name="Pitluck S."/>
            <person name="Liolios K."/>
            <person name="Pagani I."/>
            <person name="Ivanova N."/>
            <person name="Mavromatis K."/>
            <person name="Pati A."/>
            <person name="Chen A."/>
            <person name="Palaniappan K."/>
            <person name="Land M."/>
            <person name="Hauser L."/>
            <person name="Chang Y.J."/>
            <person name="Jeffries C.D."/>
            <person name="Detter J.C."/>
            <person name="Beck B."/>
            <person name="Woyke T."/>
            <person name="Bristow J."/>
            <person name="Eisen J.A."/>
            <person name="Markowitz V."/>
            <person name="Hugenholtz P."/>
            <person name="Kyrpides N.C."/>
            <person name="Klenk H.P."/>
        </authorList>
    </citation>
    <scope>NUCLEOTIDE SEQUENCE [LARGE SCALE GENOMIC DNA]</scope>
    <source>
        <strain evidence="3">ATCC 43644 / DSM 9630 / IS1B</strain>
    </source>
</reference>